<proteinExistence type="predicted"/>
<dbReference type="Proteomes" id="UP000886523">
    <property type="component" value="Unassembled WGS sequence"/>
</dbReference>
<keyword evidence="2" id="KW-1185">Reference proteome</keyword>
<accession>A0A9P6B9F4</accession>
<dbReference type="EMBL" id="MU128916">
    <property type="protein sequence ID" value="KAF9519717.1"/>
    <property type="molecule type" value="Genomic_DNA"/>
</dbReference>
<dbReference type="AlphaFoldDB" id="A0A9P6B9F4"/>
<name>A0A9P6B9F4_9AGAM</name>
<gene>
    <name evidence="1" type="ORF">BS47DRAFT_1083031</name>
</gene>
<organism evidence="1 2">
    <name type="scientific">Hydnum rufescens UP504</name>
    <dbReference type="NCBI Taxonomy" id="1448309"/>
    <lineage>
        <taxon>Eukaryota</taxon>
        <taxon>Fungi</taxon>
        <taxon>Dikarya</taxon>
        <taxon>Basidiomycota</taxon>
        <taxon>Agaricomycotina</taxon>
        <taxon>Agaricomycetes</taxon>
        <taxon>Cantharellales</taxon>
        <taxon>Hydnaceae</taxon>
        <taxon>Hydnum</taxon>
    </lineage>
</organism>
<sequence length="80" mass="8628">MTINRDGVALIVGSASSPKSSILDLLFNSPASFLKAILGSKSGNRFHHGIPSVQHTRCEHDCLTHRVVEQVAYPSQGSVR</sequence>
<comment type="caution">
    <text evidence="1">The sequence shown here is derived from an EMBL/GenBank/DDBJ whole genome shotgun (WGS) entry which is preliminary data.</text>
</comment>
<reference evidence="1" key="1">
    <citation type="journal article" date="2020" name="Nat. Commun.">
        <title>Large-scale genome sequencing of mycorrhizal fungi provides insights into the early evolution of symbiotic traits.</title>
        <authorList>
            <person name="Miyauchi S."/>
            <person name="Kiss E."/>
            <person name="Kuo A."/>
            <person name="Drula E."/>
            <person name="Kohler A."/>
            <person name="Sanchez-Garcia M."/>
            <person name="Morin E."/>
            <person name="Andreopoulos B."/>
            <person name="Barry K.W."/>
            <person name="Bonito G."/>
            <person name="Buee M."/>
            <person name="Carver A."/>
            <person name="Chen C."/>
            <person name="Cichocki N."/>
            <person name="Clum A."/>
            <person name="Culley D."/>
            <person name="Crous P.W."/>
            <person name="Fauchery L."/>
            <person name="Girlanda M."/>
            <person name="Hayes R.D."/>
            <person name="Keri Z."/>
            <person name="LaButti K."/>
            <person name="Lipzen A."/>
            <person name="Lombard V."/>
            <person name="Magnuson J."/>
            <person name="Maillard F."/>
            <person name="Murat C."/>
            <person name="Nolan M."/>
            <person name="Ohm R.A."/>
            <person name="Pangilinan J."/>
            <person name="Pereira M.F."/>
            <person name="Perotto S."/>
            <person name="Peter M."/>
            <person name="Pfister S."/>
            <person name="Riley R."/>
            <person name="Sitrit Y."/>
            <person name="Stielow J.B."/>
            <person name="Szollosi G."/>
            <person name="Zifcakova L."/>
            <person name="Stursova M."/>
            <person name="Spatafora J.W."/>
            <person name="Tedersoo L."/>
            <person name="Vaario L.M."/>
            <person name="Yamada A."/>
            <person name="Yan M."/>
            <person name="Wang P."/>
            <person name="Xu J."/>
            <person name="Bruns T."/>
            <person name="Baldrian P."/>
            <person name="Vilgalys R."/>
            <person name="Dunand C."/>
            <person name="Henrissat B."/>
            <person name="Grigoriev I.V."/>
            <person name="Hibbett D."/>
            <person name="Nagy L.G."/>
            <person name="Martin F.M."/>
        </authorList>
    </citation>
    <scope>NUCLEOTIDE SEQUENCE</scope>
    <source>
        <strain evidence="1">UP504</strain>
    </source>
</reference>
<evidence type="ECO:0000313" key="1">
    <source>
        <dbReference type="EMBL" id="KAF9519717.1"/>
    </source>
</evidence>
<evidence type="ECO:0000313" key="2">
    <source>
        <dbReference type="Proteomes" id="UP000886523"/>
    </source>
</evidence>
<protein>
    <submittedName>
        <fullName evidence="1">Uncharacterized protein</fullName>
    </submittedName>
</protein>